<proteinExistence type="predicted"/>
<dbReference type="EMBL" id="DS113191">
    <property type="protein sequence ID" value="EAY21296.1"/>
    <property type="molecule type" value="Genomic_DNA"/>
</dbReference>
<organism evidence="1 2">
    <name type="scientific">Trichomonas vaginalis (strain ATCC PRA-98 / G3)</name>
    <dbReference type="NCBI Taxonomy" id="412133"/>
    <lineage>
        <taxon>Eukaryota</taxon>
        <taxon>Metamonada</taxon>
        <taxon>Parabasalia</taxon>
        <taxon>Trichomonadida</taxon>
        <taxon>Trichomonadidae</taxon>
        <taxon>Trichomonas</taxon>
    </lineage>
</organism>
<sequence>MLEKISPEIREMETSADNNNFQKQFLRLILNLKNAFEDGNPSNVLAALIDVNQLISVAIPNYFENEEFIDKLVKSKIILNLIEIAFELDETNEDKELFYKNSFNALTTLHYLSTFSKILSSKIGASYFWVKFRKNIHCFDPNSILIGLSIGINILIDGTKDDMILYNKQGVTQLLVDIASINKFSENTALKIAESTQIMACYGLYIFNYRARVFYPEYYEVYFRNIALLILDVPELGKIHLLHSINIILQSISVNPSFLFELNDEIEFIENLLEYSGSDNYKLRSAALYTICYALRSDFVGNEAKEEIIIRLPWTKYNDLFISDSDVSGCIDVVYYSTLLGEDYVLCLNEYNTYQVLVENVDDFKYQDRNKILSIILVIIQNGSQSLLEIFLKLNIIDLFSDMLGNESTFDNDIISALERFTFLLNSSHHAELIQQFENSEIVETLLDFIPNDLVVSILKRLEYFEILENLNL</sequence>
<keyword evidence="2" id="KW-1185">Reference proteome</keyword>
<dbReference type="SUPFAM" id="SSF48371">
    <property type="entry name" value="ARM repeat"/>
    <property type="match status" value="1"/>
</dbReference>
<dbReference type="KEGG" id="tva:5466844"/>
<reference evidence="1" key="2">
    <citation type="journal article" date="2007" name="Science">
        <title>Draft genome sequence of the sexually transmitted pathogen Trichomonas vaginalis.</title>
        <authorList>
            <person name="Carlton J.M."/>
            <person name="Hirt R.P."/>
            <person name="Silva J.C."/>
            <person name="Delcher A.L."/>
            <person name="Schatz M."/>
            <person name="Zhao Q."/>
            <person name="Wortman J.R."/>
            <person name="Bidwell S.L."/>
            <person name="Alsmark U.C.M."/>
            <person name="Besteiro S."/>
            <person name="Sicheritz-Ponten T."/>
            <person name="Noel C.J."/>
            <person name="Dacks J.B."/>
            <person name="Foster P.G."/>
            <person name="Simillion C."/>
            <person name="Van de Peer Y."/>
            <person name="Miranda-Saavedra D."/>
            <person name="Barton G.J."/>
            <person name="Westrop G.D."/>
            <person name="Mueller S."/>
            <person name="Dessi D."/>
            <person name="Fiori P.L."/>
            <person name="Ren Q."/>
            <person name="Paulsen I."/>
            <person name="Zhang H."/>
            <person name="Bastida-Corcuera F.D."/>
            <person name="Simoes-Barbosa A."/>
            <person name="Brown M.T."/>
            <person name="Hayes R.D."/>
            <person name="Mukherjee M."/>
            <person name="Okumura C.Y."/>
            <person name="Schneider R."/>
            <person name="Smith A.J."/>
            <person name="Vanacova S."/>
            <person name="Villalvazo M."/>
            <person name="Haas B.J."/>
            <person name="Pertea M."/>
            <person name="Feldblyum T.V."/>
            <person name="Utterback T.R."/>
            <person name="Shu C.L."/>
            <person name="Osoegawa K."/>
            <person name="de Jong P.J."/>
            <person name="Hrdy I."/>
            <person name="Horvathova L."/>
            <person name="Zubacova Z."/>
            <person name="Dolezal P."/>
            <person name="Malik S.B."/>
            <person name="Logsdon J.M. Jr."/>
            <person name="Henze K."/>
            <person name="Gupta A."/>
            <person name="Wang C.C."/>
            <person name="Dunne R.L."/>
            <person name="Upcroft J.A."/>
            <person name="Upcroft P."/>
            <person name="White O."/>
            <person name="Salzberg S.L."/>
            <person name="Tang P."/>
            <person name="Chiu C.-H."/>
            <person name="Lee Y.-S."/>
            <person name="Embley T.M."/>
            <person name="Coombs G.H."/>
            <person name="Mottram J.C."/>
            <person name="Tachezy J."/>
            <person name="Fraser-Liggett C.M."/>
            <person name="Johnson P.J."/>
        </authorList>
    </citation>
    <scope>NUCLEOTIDE SEQUENCE [LARGE SCALE GENOMIC DNA]</scope>
    <source>
        <strain evidence="1">G3</strain>
    </source>
</reference>
<dbReference type="AlphaFoldDB" id="A2DE78"/>
<dbReference type="InParanoid" id="A2DE78"/>
<gene>
    <name evidence="1" type="ORF">TVAG_166710</name>
</gene>
<reference evidence="1" key="1">
    <citation type="submission" date="2006-10" db="EMBL/GenBank/DDBJ databases">
        <authorList>
            <person name="Amadeo P."/>
            <person name="Zhao Q."/>
            <person name="Wortman J."/>
            <person name="Fraser-Liggett C."/>
            <person name="Carlton J."/>
        </authorList>
    </citation>
    <scope>NUCLEOTIDE SEQUENCE</scope>
    <source>
        <strain evidence="1">G3</strain>
    </source>
</reference>
<dbReference type="VEuPathDB" id="TrichDB:TVAG_166710"/>
<dbReference type="RefSeq" id="XP_001582282.1">
    <property type="nucleotide sequence ID" value="XM_001582232.1"/>
</dbReference>
<dbReference type="InterPro" id="IPR016024">
    <property type="entry name" value="ARM-type_fold"/>
</dbReference>
<accession>A2DE78</accession>
<name>A2DE78_TRIV3</name>
<dbReference type="Proteomes" id="UP000001542">
    <property type="component" value="Unassembled WGS sequence"/>
</dbReference>
<protein>
    <submittedName>
        <fullName evidence="1">Uncharacterized protein</fullName>
    </submittedName>
</protein>
<dbReference type="VEuPathDB" id="TrichDB:TVAGG3_0174840"/>
<evidence type="ECO:0000313" key="1">
    <source>
        <dbReference type="EMBL" id="EAY21296.1"/>
    </source>
</evidence>
<evidence type="ECO:0000313" key="2">
    <source>
        <dbReference type="Proteomes" id="UP000001542"/>
    </source>
</evidence>